<feature type="transmembrane region" description="Helical" evidence="1">
    <location>
        <begin position="27"/>
        <end position="45"/>
    </location>
</feature>
<keyword evidence="3" id="KW-1185">Reference proteome</keyword>
<gene>
    <name evidence="2" type="ORF">SAMN04487818_109329</name>
</gene>
<dbReference type="STRING" id="155974.SAMN04487818_109329"/>
<protein>
    <submittedName>
        <fullName evidence="2">DNA segregation ATPase FtsK/SpoIIIE, S-DNA-T family</fullName>
    </submittedName>
</protein>
<keyword evidence="1" id="KW-0812">Transmembrane</keyword>
<dbReference type="EMBL" id="FOGI01000009">
    <property type="protein sequence ID" value="SES28384.1"/>
    <property type="molecule type" value="Genomic_DNA"/>
</dbReference>
<proteinExistence type="predicted"/>
<keyword evidence="1" id="KW-0472">Membrane</keyword>
<keyword evidence="1" id="KW-1133">Transmembrane helix</keyword>
<organism evidence="2 3">
    <name type="scientific">Actinokineospora terrae</name>
    <dbReference type="NCBI Taxonomy" id="155974"/>
    <lineage>
        <taxon>Bacteria</taxon>
        <taxon>Bacillati</taxon>
        <taxon>Actinomycetota</taxon>
        <taxon>Actinomycetes</taxon>
        <taxon>Pseudonocardiales</taxon>
        <taxon>Pseudonocardiaceae</taxon>
        <taxon>Actinokineospora</taxon>
    </lineage>
</organism>
<dbReference type="AlphaFoldDB" id="A0A1H9W3K6"/>
<dbReference type="Proteomes" id="UP000199051">
    <property type="component" value="Unassembled WGS sequence"/>
</dbReference>
<sequence>MGRWVDPAPLEVSRPRLPWWTLLPGKAKVALLPVAAAWVAVWLAARALRVSWYYPATVVAFALGVGVWV</sequence>
<evidence type="ECO:0000313" key="2">
    <source>
        <dbReference type="EMBL" id="SES28384.1"/>
    </source>
</evidence>
<evidence type="ECO:0000256" key="1">
    <source>
        <dbReference type="SAM" id="Phobius"/>
    </source>
</evidence>
<reference evidence="3" key="1">
    <citation type="submission" date="2016-10" db="EMBL/GenBank/DDBJ databases">
        <authorList>
            <person name="Varghese N."/>
            <person name="Submissions S."/>
        </authorList>
    </citation>
    <scope>NUCLEOTIDE SEQUENCE [LARGE SCALE GENOMIC DNA]</scope>
    <source>
        <strain evidence="3">DSM 44260</strain>
    </source>
</reference>
<accession>A0A1H9W3K6</accession>
<name>A0A1H9W3K6_9PSEU</name>
<feature type="transmembrane region" description="Helical" evidence="1">
    <location>
        <begin position="52"/>
        <end position="68"/>
    </location>
</feature>
<evidence type="ECO:0000313" key="3">
    <source>
        <dbReference type="Proteomes" id="UP000199051"/>
    </source>
</evidence>